<reference evidence="4 5" key="1">
    <citation type="submission" date="2023-10" db="EMBL/GenBank/DDBJ databases">
        <title>Chromosome-scale genome assembly provides insights into flower coloration mechanisms of Canna indica.</title>
        <authorList>
            <person name="Li C."/>
        </authorList>
    </citation>
    <scope>NUCLEOTIDE SEQUENCE [LARGE SCALE GENOMIC DNA]</scope>
    <source>
        <tissue evidence="4">Flower</tissue>
    </source>
</reference>
<dbReference type="PROSITE" id="PS50157">
    <property type="entry name" value="ZINC_FINGER_C2H2_2"/>
    <property type="match status" value="1"/>
</dbReference>
<name>A0AAQ3Q1W4_9LILI</name>
<keyword evidence="5" id="KW-1185">Reference proteome</keyword>
<feature type="region of interest" description="Disordered" evidence="2">
    <location>
        <begin position="224"/>
        <end position="263"/>
    </location>
</feature>
<dbReference type="AlphaFoldDB" id="A0AAQ3Q1W4"/>
<sequence length="444" mass="48028">MASAVARGRSPHPSPAAIPTPHTYSHPRIPASSPNPHLSIAHDLHAHNPFAHAISSPLQLIKPNLLIHLPSPRNTTMKVISCFAILFLLSASGAAASMSEAESRSALPAVIRAGSRKEAGADGVVRVTEDEVGVHKRGFGGKAFFPGCIPAELCLRKRFLCFKVCTNGFPEPAKCPIKCMNRVAPDSSLSTILPSRTGLVQGSYLKPKLDAICASFELNPKGRGGVGVGRRRPSTRPRPRPMLQMRLSKVSTGGGGGSEAPPPPPPLVDAVTVACPEHLVIADLPVAKTIGAVTFSAAYRTFGRRSQRKIGKRVHFCVRCDLPISPSKAACCNERIQKIQSIKMMEGIFICAAPHCYKSFLKQSELGSHISEAHHDLLQSNTKKEDDNDEAKQLFPQEISTAHTLPKPGFSPSMNSQQQDCQHQYTDHPPFYSARAFEANTRQF</sequence>
<dbReference type="GO" id="GO:0016567">
    <property type="term" value="P:protein ubiquitination"/>
    <property type="evidence" value="ECO:0007669"/>
    <property type="project" value="InterPro"/>
</dbReference>
<dbReference type="GO" id="GO:0008270">
    <property type="term" value="F:zinc ion binding"/>
    <property type="evidence" value="ECO:0007669"/>
    <property type="project" value="UniProtKB-KW"/>
</dbReference>
<evidence type="ECO:0000259" key="3">
    <source>
        <dbReference type="PROSITE" id="PS50157"/>
    </source>
</evidence>
<evidence type="ECO:0000313" key="4">
    <source>
        <dbReference type="EMBL" id="WOK94838.1"/>
    </source>
</evidence>
<evidence type="ECO:0000313" key="5">
    <source>
        <dbReference type="Proteomes" id="UP001327560"/>
    </source>
</evidence>
<dbReference type="Proteomes" id="UP001327560">
    <property type="component" value="Chromosome 1"/>
</dbReference>
<accession>A0AAQ3Q1W4</accession>
<proteinExistence type="predicted"/>
<dbReference type="GO" id="GO:0061630">
    <property type="term" value="F:ubiquitin protein ligase activity"/>
    <property type="evidence" value="ECO:0007669"/>
    <property type="project" value="InterPro"/>
</dbReference>
<keyword evidence="1" id="KW-0863">Zinc-finger</keyword>
<dbReference type="PANTHER" id="PTHR13480">
    <property type="entry name" value="E3 UBIQUITIN-PROTEIN LIGASE HAKAI-RELATED"/>
    <property type="match status" value="1"/>
</dbReference>
<feature type="domain" description="C2H2-type" evidence="3">
    <location>
        <begin position="349"/>
        <end position="374"/>
    </location>
</feature>
<dbReference type="InterPro" id="IPR013087">
    <property type="entry name" value="Znf_C2H2_type"/>
</dbReference>
<evidence type="ECO:0000256" key="2">
    <source>
        <dbReference type="SAM" id="MobiDB-lite"/>
    </source>
</evidence>
<evidence type="ECO:0000256" key="1">
    <source>
        <dbReference type="PROSITE-ProRule" id="PRU00042"/>
    </source>
</evidence>
<feature type="region of interest" description="Disordered" evidence="2">
    <location>
        <begin position="405"/>
        <end position="424"/>
    </location>
</feature>
<protein>
    <recommendedName>
        <fullName evidence="3">C2H2-type domain-containing protein</fullName>
    </recommendedName>
</protein>
<dbReference type="EMBL" id="CP136890">
    <property type="protein sequence ID" value="WOK94838.1"/>
    <property type="molecule type" value="Genomic_DNA"/>
</dbReference>
<dbReference type="GO" id="GO:0030155">
    <property type="term" value="P:regulation of cell adhesion"/>
    <property type="evidence" value="ECO:0007669"/>
    <property type="project" value="TreeGrafter"/>
</dbReference>
<organism evidence="4 5">
    <name type="scientific">Canna indica</name>
    <name type="common">Indian-shot</name>
    <dbReference type="NCBI Taxonomy" id="4628"/>
    <lineage>
        <taxon>Eukaryota</taxon>
        <taxon>Viridiplantae</taxon>
        <taxon>Streptophyta</taxon>
        <taxon>Embryophyta</taxon>
        <taxon>Tracheophyta</taxon>
        <taxon>Spermatophyta</taxon>
        <taxon>Magnoliopsida</taxon>
        <taxon>Liliopsida</taxon>
        <taxon>Zingiberales</taxon>
        <taxon>Cannaceae</taxon>
        <taxon>Canna</taxon>
    </lineage>
</organism>
<keyword evidence="1" id="KW-0862">Zinc</keyword>
<feature type="region of interest" description="Disordered" evidence="2">
    <location>
        <begin position="1"/>
        <end position="40"/>
    </location>
</feature>
<gene>
    <name evidence="4" type="ORF">Cni_G03543</name>
</gene>
<dbReference type="InterPro" id="IPR040383">
    <property type="entry name" value="HAKAI/CBLL2"/>
</dbReference>
<feature type="compositionally biased region" description="Polar residues" evidence="2">
    <location>
        <begin position="412"/>
        <end position="424"/>
    </location>
</feature>
<feature type="compositionally biased region" description="Basic residues" evidence="2">
    <location>
        <begin position="229"/>
        <end position="239"/>
    </location>
</feature>
<dbReference type="PANTHER" id="PTHR13480:SF0">
    <property type="entry name" value="E3 UBIQUITIN-PROTEIN LIGASE HAKAI"/>
    <property type="match status" value="1"/>
</dbReference>
<keyword evidence="1" id="KW-0479">Metal-binding</keyword>